<dbReference type="EMBL" id="JASAOG010000170">
    <property type="protein sequence ID" value="KAK0046104.1"/>
    <property type="molecule type" value="Genomic_DNA"/>
</dbReference>
<accession>A0AAD8B2E8</accession>
<evidence type="ECO:0000313" key="2">
    <source>
        <dbReference type="Proteomes" id="UP001233172"/>
    </source>
</evidence>
<evidence type="ECO:0000313" key="1">
    <source>
        <dbReference type="EMBL" id="KAK0046104.1"/>
    </source>
</evidence>
<organism evidence="1 2">
    <name type="scientific">Biomphalaria pfeifferi</name>
    <name type="common">Bloodfluke planorb</name>
    <name type="synonym">Freshwater snail</name>
    <dbReference type="NCBI Taxonomy" id="112525"/>
    <lineage>
        <taxon>Eukaryota</taxon>
        <taxon>Metazoa</taxon>
        <taxon>Spiralia</taxon>
        <taxon>Lophotrochozoa</taxon>
        <taxon>Mollusca</taxon>
        <taxon>Gastropoda</taxon>
        <taxon>Heterobranchia</taxon>
        <taxon>Euthyneura</taxon>
        <taxon>Panpulmonata</taxon>
        <taxon>Hygrophila</taxon>
        <taxon>Lymnaeoidea</taxon>
        <taxon>Planorbidae</taxon>
        <taxon>Biomphalaria</taxon>
    </lineage>
</organism>
<feature type="non-terminal residue" evidence="1">
    <location>
        <position position="65"/>
    </location>
</feature>
<proteinExistence type="predicted"/>
<protein>
    <submittedName>
        <fullName evidence="1">Uncharacterized protein</fullName>
    </submittedName>
</protein>
<gene>
    <name evidence="1" type="ORF">Bpfe_024423</name>
</gene>
<reference evidence="1" key="2">
    <citation type="submission" date="2023-04" db="EMBL/GenBank/DDBJ databases">
        <authorList>
            <person name="Bu L."/>
            <person name="Lu L."/>
            <person name="Laidemitt M.R."/>
            <person name="Zhang S.M."/>
            <person name="Mutuku M."/>
            <person name="Mkoji G."/>
            <person name="Steinauer M."/>
            <person name="Loker E.S."/>
        </authorList>
    </citation>
    <scope>NUCLEOTIDE SEQUENCE</scope>
    <source>
        <strain evidence="1">KasaAsao</strain>
        <tissue evidence="1">Whole Snail</tissue>
    </source>
</reference>
<dbReference type="AlphaFoldDB" id="A0AAD8B2E8"/>
<name>A0AAD8B2E8_BIOPF</name>
<sequence>MGQQGHFCKPPVLCTAYKPLHSSQKTQHISRGTTRSLLQASNSVYSIQTFALQSKDTTHQQRDNK</sequence>
<keyword evidence="2" id="KW-1185">Reference proteome</keyword>
<dbReference type="Proteomes" id="UP001233172">
    <property type="component" value="Unassembled WGS sequence"/>
</dbReference>
<reference evidence="1" key="1">
    <citation type="journal article" date="2023" name="PLoS Negl. Trop. Dis.">
        <title>A genome sequence for Biomphalaria pfeifferi, the major vector snail for the human-infecting parasite Schistosoma mansoni.</title>
        <authorList>
            <person name="Bu L."/>
            <person name="Lu L."/>
            <person name="Laidemitt M.R."/>
            <person name="Zhang S.M."/>
            <person name="Mutuku M."/>
            <person name="Mkoji G."/>
            <person name="Steinauer M."/>
            <person name="Loker E.S."/>
        </authorList>
    </citation>
    <scope>NUCLEOTIDE SEQUENCE</scope>
    <source>
        <strain evidence="1">KasaAsao</strain>
    </source>
</reference>
<comment type="caution">
    <text evidence="1">The sequence shown here is derived from an EMBL/GenBank/DDBJ whole genome shotgun (WGS) entry which is preliminary data.</text>
</comment>